<name>A0A165Q9U8_9APHY</name>
<evidence type="ECO:0000313" key="2">
    <source>
        <dbReference type="Proteomes" id="UP000076727"/>
    </source>
</evidence>
<protein>
    <submittedName>
        <fullName evidence="1">Uncharacterized protein</fullName>
    </submittedName>
</protein>
<dbReference type="EMBL" id="KV429060">
    <property type="protein sequence ID" value="KZT69188.1"/>
    <property type="molecule type" value="Genomic_DNA"/>
</dbReference>
<keyword evidence="2" id="KW-1185">Reference proteome</keyword>
<evidence type="ECO:0000313" key="1">
    <source>
        <dbReference type="EMBL" id="KZT69188.1"/>
    </source>
</evidence>
<proteinExistence type="predicted"/>
<dbReference type="AlphaFoldDB" id="A0A165Q9U8"/>
<accession>A0A165Q9U8</accession>
<gene>
    <name evidence="1" type="ORF">DAEQUDRAFT_282926</name>
</gene>
<sequence>MLVSCLHANSAVAHTLLSMGSGHHRHVRYRSLQSDHVTTSIGFPARSIYCINLPFIQILTWSASSLQLRSKLTHEAGGCLPASPGALVRTHRQMQMQMQLNEGLRLCDPRVATSPYLGFIGRCGSRAFGNSGKDFVDSVASHAVVAPGTPFISVPILALGHDLWRRA</sequence>
<reference evidence="1 2" key="1">
    <citation type="journal article" date="2016" name="Mol. Biol. Evol.">
        <title>Comparative Genomics of Early-Diverging Mushroom-Forming Fungi Provides Insights into the Origins of Lignocellulose Decay Capabilities.</title>
        <authorList>
            <person name="Nagy L.G."/>
            <person name="Riley R."/>
            <person name="Tritt A."/>
            <person name="Adam C."/>
            <person name="Daum C."/>
            <person name="Floudas D."/>
            <person name="Sun H."/>
            <person name="Yadav J.S."/>
            <person name="Pangilinan J."/>
            <person name="Larsson K.H."/>
            <person name="Matsuura K."/>
            <person name="Barry K."/>
            <person name="Labutti K."/>
            <person name="Kuo R."/>
            <person name="Ohm R.A."/>
            <person name="Bhattacharya S.S."/>
            <person name="Shirouzu T."/>
            <person name="Yoshinaga Y."/>
            <person name="Martin F.M."/>
            <person name="Grigoriev I.V."/>
            <person name="Hibbett D.S."/>
        </authorList>
    </citation>
    <scope>NUCLEOTIDE SEQUENCE [LARGE SCALE GENOMIC DNA]</scope>
    <source>
        <strain evidence="1 2">L-15889</strain>
    </source>
</reference>
<organism evidence="1 2">
    <name type="scientific">Daedalea quercina L-15889</name>
    <dbReference type="NCBI Taxonomy" id="1314783"/>
    <lineage>
        <taxon>Eukaryota</taxon>
        <taxon>Fungi</taxon>
        <taxon>Dikarya</taxon>
        <taxon>Basidiomycota</taxon>
        <taxon>Agaricomycotina</taxon>
        <taxon>Agaricomycetes</taxon>
        <taxon>Polyporales</taxon>
        <taxon>Fomitopsis</taxon>
    </lineage>
</organism>
<dbReference type="Proteomes" id="UP000076727">
    <property type="component" value="Unassembled WGS sequence"/>
</dbReference>